<comment type="caution">
    <text evidence="1">The sequence shown here is derived from an EMBL/GenBank/DDBJ whole genome shotgun (WGS) entry which is preliminary data.</text>
</comment>
<dbReference type="AlphaFoldDB" id="A0A392NHP1"/>
<organism evidence="1 2">
    <name type="scientific">Trifolium medium</name>
    <dbReference type="NCBI Taxonomy" id="97028"/>
    <lineage>
        <taxon>Eukaryota</taxon>
        <taxon>Viridiplantae</taxon>
        <taxon>Streptophyta</taxon>
        <taxon>Embryophyta</taxon>
        <taxon>Tracheophyta</taxon>
        <taxon>Spermatophyta</taxon>
        <taxon>Magnoliopsida</taxon>
        <taxon>eudicotyledons</taxon>
        <taxon>Gunneridae</taxon>
        <taxon>Pentapetalae</taxon>
        <taxon>rosids</taxon>
        <taxon>fabids</taxon>
        <taxon>Fabales</taxon>
        <taxon>Fabaceae</taxon>
        <taxon>Papilionoideae</taxon>
        <taxon>50 kb inversion clade</taxon>
        <taxon>NPAAA clade</taxon>
        <taxon>Hologalegina</taxon>
        <taxon>IRL clade</taxon>
        <taxon>Trifolieae</taxon>
        <taxon>Trifolium</taxon>
    </lineage>
</organism>
<keyword evidence="2" id="KW-1185">Reference proteome</keyword>
<accession>A0A392NHP1</accession>
<feature type="non-terminal residue" evidence="1">
    <location>
        <position position="1"/>
    </location>
</feature>
<feature type="non-terminal residue" evidence="1">
    <location>
        <position position="349"/>
    </location>
</feature>
<dbReference type="Proteomes" id="UP000265520">
    <property type="component" value="Unassembled WGS sequence"/>
</dbReference>
<name>A0A392NHP1_9FABA</name>
<evidence type="ECO:0000313" key="1">
    <source>
        <dbReference type="EMBL" id="MCH99386.1"/>
    </source>
</evidence>
<dbReference type="EMBL" id="LXQA010040157">
    <property type="protein sequence ID" value="MCH99386.1"/>
    <property type="molecule type" value="Genomic_DNA"/>
</dbReference>
<protein>
    <submittedName>
        <fullName evidence="1">Uncharacterized protein</fullName>
    </submittedName>
</protein>
<reference evidence="1 2" key="1">
    <citation type="journal article" date="2018" name="Front. Plant Sci.">
        <title>Red Clover (Trifolium pratense) and Zigzag Clover (T. medium) - A Picture of Genomic Similarities and Differences.</title>
        <authorList>
            <person name="Dluhosova J."/>
            <person name="Istvanek J."/>
            <person name="Nedelnik J."/>
            <person name="Repkova J."/>
        </authorList>
    </citation>
    <scope>NUCLEOTIDE SEQUENCE [LARGE SCALE GENOMIC DNA]</scope>
    <source>
        <strain evidence="2">cv. 10/8</strain>
        <tissue evidence="1">Leaf</tissue>
    </source>
</reference>
<proteinExistence type="predicted"/>
<sequence>GFVNCVNLEIPYTTQKGSRVKNATTSGEALLRSQAKIIMEMPKKETLEILAPTSQIQNLSGISTSIVQQQSISQVANLDHDICEFRKCEITKSFDFSENFQASEECNSEASYEEITQGSGVGGCINYAEDDVERGIIDEEPKDEKKETDEVEQVHDFIRDSQHNEVVDFEIDDTKSAMVSNVINPNVQYAPLICLQIEATPITHCIVPTSKYHNESVVAFERIIDATTETQISEKKPLEVDTWNSQTSLIQYHDYYLISELDVSGTNSYMLTKVGQTSFCDQFPTSYAIFEEWDPGGNLDVLAQDWSSHFTQWDPGGWSLVHWRRQHAKEALYQDENSGSSSFEVEETD</sequence>
<evidence type="ECO:0000313" key="2">
    <source>
        <dbReference type="Proteomes" id="UP000265520"/>
    </source>
</evidence>